<gene>
    <name evidence="1" type="ORF">LEMA_uP049750.1</name>
</gene>
<keyword evidence="2" id="KW-1185">Reference proteome</keyword>
<accession>E5R4Z6</accession>
<dbReference type="HOGENOM" id="CLU_2427409_0_0_1"/>
<dbReference type="InParanoid" id="E5R4Z6"/>
<evidence type="ECO:0000313" key="2">
    <source>
        <dbReference type="Proteomes" id="UP000002668"/>
    </source>
</evidence>
<proteinExistence type="predicted"/>
<organism evidence="2">
    <name type="scientific">Leptosphaeria maculans (strain JN3 / isolate v23.1.3 / race Av1-4-5-6-7-8)</name>
    <name type="common">Blackleg fungus</name>
    <name type="synonym">Phoma lingam</name>
    <dbReference type="NCBI Taxonomy" id="985895"/>
    <lineage>
        <taxon>Eukaryota</taxon>
        <taxon>Fungi</taxon>
        <taxon>Dikarya</taxon>
        <taxon>Ascomycota</taxon>
        <taxon>Pezizomycotina</taxon>
        <taxon>Dothideomycetes</taxon>
        <taxon>Pleosporomycetidae</taxon>
        <taxon>Pleosporales</taxon>
        <taxon>Pleosporineae</taxon>
        <taxon>Leptosphaeriaceae</taxon>
        <taxon>Plenodomus</taxon>
        <taxon>Plenodomus lingam/Leptosphaeria maculans species complex</taxon>
    </lineage>
</organism>
<reference evidence="2" key="1">
    <citation type="journal article" date="2011" name="Nat. Commun.">
        <title>Effector diversification within compartments of the Leptosphaeria maculans genome affected by Repeat-Induced Point mutations.</title>
        <authorList>
            <person name="Rouxel T."/>
            <person name="Grandaubert J."/>
            <person name="Hane J.K."/>
            <person name="Hoede C."/>
            <person name="van de Wouw A.P."/>
            <person name="Couloux A."/>
            <person name="Dominguez V."/>
            <person name="Anthouard V."/>
            <person name="Bally P."/>
            <person name="Bourras S."/>
            <person name="Cozijnsen A.J."/>
            <person name="Ciuffetti L.M."/>
            <person name="Degrave A."/>
            <person name="Dilmaghani A."/>
            <person name="Duret L."/>
            <person name="Fudal I."/>
            <person name="Goodwin S.B."/>
            <person name="Gout L."/>
            <person name="Glaser N."/>
            <person name="Linglin J."/>
            <person name="Kema G.H.J."/>
            <person name="Lapalu N."/>
            <person name="Lawrence C.B."/>
            <person name="May K."/>
            <person name="Meyer M."/>
            <person name="Ollivier B."/>
            <person name="Poulain J."/>
            <person name="Schoch C.L."/>
            <person name="Simon A."/>
            <person name="Spatafora J.W."/>
            <person name="Stachowiak A."/>
            <person name="Turgeon B.G."/>
            <person name="Tyler B.M."/>
            <person name="Vincent D."/>
            <person name="Weissenbach J."/>
            <person name="Amselem J."/>
            <person name="Quesneville H."/>
            <person name="Oliver R.P."/>
            <person name="Wincker P."/>
            <person name="Balesdent M.-H."/>
            <person name="Howlett B.J."/>
        </authorList>
    </citation>
    <scope>NUCLEOTIDE SEQUENCE [LARGE SCALE GENOMIC DNA]</scope>
    <source>
        <strain evidence="2">JN3 / isolate v23.1.3 / race Av1-4-5-6-7-8</strain>
    </source>
</reference>
<evidence type="ECO:0000313" key="1">
    <source>
        <dbReference type="EMBL" id="CBX92269.1"/>
    </source>
</evidence>
<sequence>MQALMIRPRPCIPEPAHEDVANLAAHHACHTYWPESGTWSIGMRSSKHCAGVKSLAMMLHGQHRVALQPKLPPGAWARETAVAQTQSAIMY</sequence>
<dbReference type="AlphaFoldDB" id="E5R4Z6"/>
<dbReference type="VEuPathDB" id="FungiDB:LEMA_uP049750.1"/>
<name>E5R4Z6_LEPMJ</name>
<dbReference type="Proteomes" id="UP000002668">
    <property type="component" value="Genome"/>
</dbReference>
<dbReference type="EMBL" id="FP929083">
    <property type="protein sequence ID" value="CBX92269.1"/>
    <property type="molecule type" value="Genomic_DNA"/>
</dbReference>
<protein>
    <submittedName>
        <fullName evidence="1">Predicted protein</fullName>
    </submittedName>
</protein>